<gene>
    <name evidence="9" type="primary">11429582</name>
    <name evidence="8" type="ordered locus">MTR_7g111750</name>
</gene>
<dbReference type="OrthoDB" id="5994at2759"/>
<dbReference type="InterPro" id="IPR036164">
    <property type="entry name" value="bL21-like_sf"/>
</dbReference>
<evidence type="ECO:0000256" key="6">
    <source>
        <dbReference type="ARBA" id="ARBA00044129"/>
    </source>
</evidence>
<keyword evidence="5" id="KW-0687">Ribonucleoprotein</keyword>
<dbReference type="OMA" id="SRRAMTV"/>
<dbReference type="SUPFAM" id="SSF141091">
    <property type="entry name" value="L21p-like"/>
    <property type="match status" value="1"/>
</dbReference>
<dbReference type="PANTHER" id="PTHR21349">
    <property type="entry name" value="50S RIBOSOMAL PROTEIN L21"/>
    <property type="match status" value="1"/>
</dbReference>
<feature type="region of interest" description="Disordered" evidence="7">
    <location>
        <begin position="92"/>
        <end position="141"/>
    </location>
</feature>
<dbReference type="NCBIfam" id="TIGR00061">
    <property type="entry name" value="L21"/>
    <property type="match status" value="1"/>
</dbReference>
<dbReference type="Pfam" id="PF00829">
    <property type="entry name" value="Ribosomal_L21p"/>
    <property type="match status" value="1"/>
</dbReference>
<evidence type="ECO:0000313" key="10">
    <source>
        <dbReference type="Proteomes" id="UP000002051"/>
    </source>
</evidence>
<dbReference type="Proteomes" id="UP000002051">
    <property type="component" value="Unassembled WGS sequence"/>
</dbReference>
<feature type="compositionally biased region" description="Acidic residues" evidence="7">
    <location>
        <begin position="95"/>
        <end position="127"/>
    </location>
</feature>
<sequence>MIFRLFGLFTMHTPIRRCLQALTRQSQPTLSLFKDPLSLRLLSSAALLNHNISSPLLPIFTNSKPTSAFGQWHHGRYFSSSKQDDHIKEGGTHEIEDEDDDSDGDDDDDDDDYDEEEGDYEDEDDDTVAVSSRKKVYTEEEKEAEAEAIGYKVVGPLQKNDNVFKPYEPAFAVVQIGSHQFKVSNGDSIFTERLKFCEVNDKLILNKVLLLGSPSQTIVGRPIVPDGAVHAVVEEHALDAKVIIFKKKRRKNYRRTKGHRQELTKLRITNIEGVEKPLNELVEKPSKSAKKEREKVAVSA</sequence>
<reference evidence="8 10" key="2">
    <citation type="journal article" date="2014" name="BMC Genomics">
        <title>An improved genome release (version Mt4.0) for the model legume Medicago truncatula.</title>
        <authorList>
            <person name="Tang H."/>
            <person name="Krishnakumar V."/>
            <person name="Bidwell S."/>
            <person name="Rosen B."/>
            <person name="Chan A."/>
            <person name="Zhou S."/>
            <person name="Gentzbittel L."/>
            <person name="Childs K.L."/>
            <person name="Yandell M."/>
            <person name="Gundlach H."/>
            <person name="Mayer K.F."/>
            <person name="Schwartz D.C."/>
            <person name="Town C.D."/>
        </authorList>
    </citation>
    <scope>GENOME REANNOTATION</scope>
    <source>
        <strain evidence="9 10">cv. Jemalong A17</strain>
    </source>
</reference>
<dbReference type="GO" id="GO:0005840">
    <property type="term" value="C:ribosome"/>
    <property type="evidence" value="ECO:0007669"/>
    <property type="project" value="UniProtKB-KW"/>
</dbReference>
<keyword evidence="2" id="KW-0699">rRNA-binding</keyword>
<evidence type="ECO:0000256" key="3">
    <source>
        <dbReference type="ARBA" id="ARBA00022884"/>
    </source>
</evidence>
<reference evidence="8 10" key="1">
    <citation type="journal article" date="2011" name="Nature">
        <title>The Medicago genome provides insight into the evolution of rhizobial symbioses.</title>
        <authorList>
            <person name="Young N.D."/>
            <person name="Debelle F."/>
            <person name="Oldroyd G.E."/>
            <person name="Geurts R."/>
            <person name="Cannon S.B."/>
            <person name="Udvardi M.K."/>
            <person name="Benedito V.A."/>
            <person name="Mayer K.F."/>
            <person name="Gouzy J."/>
            <person name="Schoof H."/>
            <person name="Van de Peer Y."/>
            <person name="Proost S."/>
            <person name="Cook D.R."/>
            <person name="Meyers B.C."/>
            <person name="Spannagl M."/>
            <person name="Cheung F."/>
            <person name="De Mita S."/>
            <person name="Krishnakumar V."/>
            <person name="Gundlach H."/>
            <person name="Zhou S."/>
            <person name="Mudge J."/>
            <person name="Bharti A.K."/>
            <person name="Murray J.D."/>
            <person name="Naoumkina M.A."/>
            <person name="Rosen B."/>
            <person name="Silverstein K.A."/>
            <person name="Tang H."/>
            <person name="Rombauts S."/>
            <person name="Zhao P.X."/>
            <person name="Zhou P."/>
            <person name="Barbe V."/>
            <person name="Bardou P."/>
            <person name="Bechner M."/>
            <person name="Bellec A."/>
            <person name="Berger A."/>
            <person name="Berges H."/>
            <person name="Bidwell S."/>
            <person name="Bisseling T."/>
            <person name="Choisne N."/>
            <person name="Couloux A."/>
            <person name="Denny R."/>
            <person name="Deshpande S."/>
            <person name="Dai X."/>
            <person name="Doyle J.J."/>
            <person name="Dudez A.M."/>
            <person name="Farmer A.D."/>
            <person name="Fouteau S."/>
            <person name="Franken C."/>
            <person name="Gibelin C."/>
            <person name="Gish J."/>
            <person name="Goldstein S."/>
            <person name="Gonzalez A.J."/>
            <person name="Green P.J."/>
            <person name="Hallab A."/>
            <person name="Hartog M."/>
            <person name="Hua A."/>
            <person name="Humphray S.J."/>
            <person name="Jeong D.H."/>
            <person name="Jing Y."/>
            <person name="Jocker A."/>
            <person name="Kenton S.M."/>
            <person name="Kim D.J."/>
            <person name="Klee K."/>
            <person name="Lai H."/>
            <person name="Lang C."/>
            <person name="Lin S."/>
            <person name="Macmil S.L."/>
            <person name="Magdelenat G."/>
            <person name="Matthews L."/>
            <person name="McCorrison J."/>
            <person name="Monaghan E.L."/>
            <person name="Mun J.H."/>
            <person name="Najar F.Z."/>
            <person name="Nicholson C."/>
            <person name="Noirot C."/>
            <person name="O'Bleness M."/>
            <person name="Paule C.R."/>
            <person name="Poulain J."/>
            <person name="Prion F."/>
            <person name="Qin B."/>
            <person name="Qu C."/>
            <person name="Retzel E.F."/>
            <person name="Riddle C."/>
            <person name="Sallet E."/>
            <person name="Samain S."/>
            <person name="Samson N."/>
            <person name="Sanders I."/>
            <person name="Saurat O."/>
            <person name="Scarpelli C."/>
            <person name="Schiex T."/>
            <person name="Segurens B."/>
            <person name="Severin A.J."/>
            <person name="Sherrier D.J."/>
            <person name="Shi R."/>
            <person name="Sims S."/>
            <person name="Singer S.R."/>
            <person name="Sinharoy S."/>
            <person name="Sterck L."/>
            <person name="Viollet A."/>
            <person name="Wang B.B."/>
            <person name="Wang K."/>
            <person name="Wang M."/>
            <person name="Wang X."/>
            <person name="Warfsmann J."/>
            <person name="Weissenbach J."/>
            <person name="White D.D."/>
            <person name="White J.D."/>
            <person name="Wiley G.B."/>
            <person name="Wincker P."/>
            <person name="Xing Y."/>
            <person name="Yang L."/>
            <person name="Yao Z."/>
            <person name="Ying F."/>
            <person name="Zhai J."/>
            <person name="Zhou L."/>
            <person name="Zuber A."/>
            <person name="Denarie J."/>
            <person name="Dixon R.A."/>
            <person name="May G.D."/>
            <person name="Schwartz D.C."/>
            <person name="Rogers J."/>
            <person name="Quetier F."/>
            <person name="Town C.D."/>
            <person name="Roe B.A."/>
        </authorList>
    </citation>
    <scope>NUCLEOTIDE SEQUENCE [LARGE SCALE GENOMIC DNA]</scope>
    <source>
        <strain evidence="8">A17</strain>
        <strain evidence="9 10">cv. Jemalong A17</strain>
    </source>
</reference>
<dbReference type="GO" id="GO:1990904">
    <property type="term" value="C:ribonucleoprotein complex"/>
    <property type="evidence" value="ECO:0007669"/>
    <property type="project" value="UniProtKB-KW"/>
</dbReference>
<dbReference type="GO" id="GO:0003735">
    <property type="term" value="F:structural constituent of ribosome"/>
    <property type="evidence" value="ECO:0000318"/>
    <property type="project" value="GO_Central"/>
</dbReference>
<organism evidence="8 10">
    <name type="scientific">Medicago truncatula</name>
    <name type="common">Barrel medic</name>
    <name type="synonym">Medicago tribuloides</name>
    <dbReference type="NCBI Taxonomy" id="3880"/>
    <lineage>
        <taxon>Eukaryota</taxon>
        <taxon>Viridiplantae</taxon>
        <taxon>Streptophyta</taxon>
        <taxon>Embryophyta</taxon>
        <taxon>Tracheophyta</taxon>
        <taxon>Spermatophyta</taxon>
        <taxon>Magnoliopsida</taxon>
        <taxon>eudicotyledons</taxon>
        <taxon>Gunneridae</taxon>
        <taxon>Pentapetalae</taxon>
        <taxon>rosids</taxon>
        <taxon>fabids</taxon>
        <taxon>Fabales</taxon>
        <taxon>Fabaceae</taxon>
        <taxon>Papilionoideae</taxon>
        <taxon>50 kb inversion clade</taxon>
        <taxon>NPAAA clade</taxon>
        <taxon>Hologalegina</taxon>
        <taxon>IRL clade</taxon>
        <taxon>Trifolieae</taxon>
        <taxon>Medicago</taxon>
    </lineage>
</organism>
<evidence type="ECO:0000256" key="1">
    <source>
        <dbReference type="ARBA" id="ARBA00008563"/>
    </source>
</evidence>
<comment type="similarity">
    <text evidence="1">Belongs to the bacterial ribosomal protein bL21 family.</text>
</comment>
<dbReference type="STRING" id="3880.G7KWG9"/>
<dbReference type="EMBL" id="CM001223">
    <property type="protein sequence ID" value="AES82381.1"/>
    <property type="molecule type" value="Genomic_DNA"/>
</dbReference>
<evidence type="ECO:0000256" key="7">
    <source>
        <dbReference type="SAM" id="MobiDB-lite"/>
    </source>
</evidence>
<reference evidence="9" key="3">
    <citation type="submission" date="2015-04" db="UniProtKB">
        <authorList>
            <consortium name="EnsemblPlants"/>
        </authorList>
    </citation>
    <scope>IDENTIFICATION</scope>
    <source>
        <strain evidence="9">cv. Jemalong A17</strain>
    </source>
</reference>
<dbReference type="ExpressionAtlas" id="G7KWG9">
    <property type="expression patterns" value="differential"/>
</dbReference>
<evidence type="ECO:0000313" key="8">
    <source>
        <dbReference type="EMBL" id="AES82381.1"/>
    </source>
</evidence>
<dbReference type="AlphaFoldDB" id="G7KWG9"/>
<dbReference type="InterPro" id="IPR018258">
    <property type="entry name" value="Ribosomal_bL21_CS"/>
</dbReference>
<name>G7KWG9_MEDTR</name>
<dbReference type="InterPro" id="IPR001787">
    <property type="entry name" value="Ribosomal_bL21"/>
</dbReference>
<dbReference type="PaxDb" id="3880-AES82381"/>
<dbReference type="GO" id="GO:0005737">
    <property type="term" value="C:cytoplasm"/>
    <property type="evidence" value="ECO:0007669"/>
    <property type="project" value="UniProtKB-ARBA"/>
</dbReference>
<evidence type="ECO:0000256" key="2">
    <source>
        <dbReference type="ARBA" id="ARBA00022730"/>
    </source>
</evidence>
<keyword evidence="4 8" id="KW-0689">Ribosomal protein</keyword>
<dbReference type="PANTHER" id="PTHR21349:SF0">
    <property type="entry name" value="LARGE RIBOSOMAL SUBUNIT PROTEIN BL21M"/>
    <property type="match status" value="1"/>
</dbReference>
<keyword evidence="3" id="KW-0694">RNA-binding</keyword>
<evidence type="ECO:0000313" key="9">
    <source>
        <dbReference type="EnsemblPlants" id="AES82381"/>
    </source>
</evidence>
<protein>
    <recommendedName>
        <fullName evidence="6">Large ribosomal subunit protein bL21m</fullName>
    </recommendedName>
</protein>
<evidence type="ECO:0000256" key="5">
    <source>
        <dbReference type="ARBA" id="ARBA00023274"/>
    </source>
</evidence>
<dbReference type="InterPro" id="IPR028909">
    <property type="entry name" value="bL21-like"/>
</dbReference>
<dbReference type="KEGG" id="mtr:11429582"/>
<accession>G7KWG9</accession>
<proteinExistence type="inferred from homology"/>
<dbReference type="GO" id="GO:0006412">
    <property type="term" value="P:translation"/>
    <property type="evidence" value="ECO:0007669"/>
    <property type="project" value="InterPro"/>
</dbReference>
<dbReference type="eggNOG" id="KOG1686">
    <property type="taxonomic scope" value="Eukaryota"/>
</dbReference>
<keyword evidence="10" id="KW-1185">Reference proteome</keyword>
<evidence type="ECO:0000256" key="4">
    <source>
        <dbReference type="ARBA" id="ARBA00022980"/>
    </source>
</evidence>
<dbReference type="GO" id="GO:0019843">
    <property type="term" value="F:rRNA binding"/>
    <property type="evidence" value="ECO:0007669"/>
    <property type="project" value="UniProtKB-KW"/>
</dbReference>
<dbReference type="HAMAP" id="MF_01363">
    <property type="entry name" value="Ribosomal_bL21"/>
    <property type="match status" value="1"/>
</dbReference>
<dbReference type="PROSITE" id="PS01169">
    <property type="entry name" value="RIBOSOMAL_L21"/>
    <property type="match status" value="1"/>
</dbReference>
<dbReference type="EnsemblPlants" id="AES82381">
    <property type="protein sequence ID" value="AES82381"/>
    <property type="gene ID" value="MTR_7g111750"/>
</dbReference>